<gene>
    <name evidence="7" type="ORF">B0I36DRAFT_316804</name>
</gene>
<reference evidence="7" key="1">
    <citation type="journal article" date="2021" name="Nat. Commun.">
        <title>Genetic determinants of endophytism in the Arabidopsis root mycobiome.</title>
        <authorList>
            <person name="Mesny F."/>
            <person name="Miyauchi S."/>
            <person name="Thiergart T."/>
            <person name="Pickel B."/>
            <person name="Atanasova L."/>
            <person name="Karlsson M."/>
            <person name="Huettel B."/>
            <person name="Barry K.W."/>
            <person name="Haridas S."/>
            <person name="Chen C."/>
            <person name="Bauer D."/>
            <person name="Andreopoulos W."/>
            <person name="Pangilinan J."/>
            <person name="LaButti K."/>
            <person name="Riley R."/>
            <person name="Lipzen A."/>
            <person name="Clum A."/>
            <person name="Drula E."/>
            <person name="Henrissat B."/>
            <person name="Kohler A."/>
            <person name="Grigoriev I.V."/>
            <person name="Martin F.M."/>
            <person name="Hacquard S."/>
        </authorList>
    </citation>
    <scope>NUCLEOTIDE SEQUENCE</scope>
    <source>
        <strain evidence="7">MPI-CAGE-CH-0230</strain>
    </source>
</reference>
<dbReference type="EMBL" id="JAGTJQ010000003">
    <property type="protein sequence ID" value="KAH7034719.1"/>
    <property type="molecule type" value="Genomic_DNA"/>
</dbReference>
<evidence type="ECO:0000256" key="2">
    <source>
        <dbReference type="ARBA" id="ARBA00022692"/>
    </source>
</evidence>
<feature type="region of interest" description="Disordered" evidence="5">
    <location>
        <begin position="1"/>
        <end position="93"/>
    </location>
</feature>
<evidence type="ECO:0000313" key="7">
    <source>
        <dbReference type="EMBL" id="KAH7034719.1"/>
    </source>
</evidence>
<feature type="compositionally biased region" description="Pro residues" evidence="5">
    <location>
        <begin position="1"/>
        <end position="14"/>
    </location>
</feature>
<dbReference type="InterPro" id="IPR043136">
    <property type="entry name" value="B30.2/SPRY_sf"/>
</dbReference>
<keyword evidence="3" id="KW-1133">Transmembrane helix</keyword>
<evidence type="ECO:0000256" key="4">
    <source>
        <dbReference type="ARBA" id="ARBA00023136"/>
    </source>
</evidence>
<evidence type="ECO:0000256" key="3">
    <source>
        <dbReference type="ARBA" id="ARBA00022989"/>
    </source>
</evidence>
<name>A0A9P8YAZ0_9PEZI</name>
<dbReference type="SUPFAM" id="SSF49899">
    <property type="entry name" value="Concanavalin A-like lectins/glucanases"/>
    <property type="match status" value="1"/>
</dbReference>
<evidence type="ECO:0000256" key="5">
    <source>
        <dbReference type="SAM" id="MobiDB-lite"/>
    </source>
</evidence>
<dbReference type="Gene3D" id="2.60.120.920">
    <property type="match status" value="1"/>
</dbReference>
<sequence length="357" mass="38522">MPDDYAPPPGPPPSYSSSGSGSGSSKPVGDDYAPPPGPPPSAFKKLASNNPFNPFSHRNKAEDDYAPPPGPPPSAGKQPDPQHDWQMAVPDTSLLPPPPAFFTSFEYSQVNNASGEECAQGEQWCARYPLYRPAPLDGAAQAALSMGNINLFAPPGFRGSVTNAGVGIWHVETRSNATDTCLATYPPLYSPSLGPSATGARRRIYYEVNIDPRNKREVDLAIGFTAPPYPVFRLPGWHRGSLAVHGDDGSRFINDNRGGQAFVQPFKPGDTVGLGMEFSPGAGGQGIQVIIFFTRNGRFEDKWNLYEERDTEQDAPLVGLQGYHDICAAIGVFEGVKFDAVFAPGLWKWKGFHTEVL</sequence>
<keyword evidence="2" id="KW-0812">Transmembrane</keyword>
<dbReference type="RefSeq" id="XP_046014812.1">
    <property type="nucleotide sequence ID" value="XM_046153086.1"/>
</dbReference>
<dbReference type="Proteomes" id="UP000756346">
    <property type="component" value="Unassembled WGS sequence"/>
</dbReference>
<keyword evidence="4" id="KW-0472">Membrane</keyword>
<dbReference type="InterPro" id="IPR003877">
    <property type="entry name" value="SPRY_dom"/>
</dbReference>
<protein>
    <recommendedName>
        <fullName evidence="6">SPRY domain-containing protein</fullName>
    </recommendedName>
</protein>
<dbReference type="PANTHER" id="PTHR12864">
    <property type="entry name" value="RAN BINDING PROTEIN 9-RELATED"/>
    <property type="match status" value="1"/>
</dbReference>
<accession>A0A9P8YAZ0</accession>
<evidence type="ECO:0000313" key="8">
    <source>
        <dbReference type="Proteomes" id="UP000756346"/>
    </source>
</evidence>
<dbReference type="InterPro" id="IPR035780">
    <property type="entry name" value="SPRY_Ssh4-like"/>
</dbReference>
<dbReference type="Pfam" id="PF00622">
    <property type="entry name" value="SPRY"/>
    <property type="match status" value="1"/>
</dbReference>
<dbReference type="OrthoDB" id="25503at2759"/>
<proteinExistence type="predicted"/>
<feature type="domain" description="SPRY" evidence="6">
    <location>
        <begin position="203"/>
        <end position="298"/>
    </location>
</feature>
<comment type="subcellular location">
    <subcellularLocation>
        <location evidence="1">Membrane</location>
    </subcellularLocation>
</comment>
<dbReference type="InterPro" id="IPR050618">
    <property type="entry name" value="Ubq-SigPath_Reg"/>
</dbReference>
<dbReference type="AlphaFoldDB" id="A0A9P8YAZ0"/>
<organism evidence="7 8">
    <name type="scientific">Microdochium trichocladiopsis</name>
    <dbReference type="NCBI Taxonomy" id="1682393"/>
    <lineage>
        <taxon>Eukaryota</taxon>
        <taxon>Fungi</taxon>
        <taxon>Dikarya</taxon>
        <taxon>Ascomycota</taxon>
        <taxon>Pezizomycotina</taxon>
        <taxon>Sordariomycetes</taxon>
        <taxon>Xylariomycetidae</taxon>
        <taxon>Xylariales</taxon>
        <taxon>Microdochiaceae</taxon>
        <taxon>Microdochium</taxon>
    </lineage>
</organism>
<comment type="caution">
    <text evidence="7">The sequence shown here is derived from an EMBL/GenBank/DDBJ whole genome shotgun (WGS) entry which is preliminary data.</text>
</comment>
<dbReference type="CDD" id="cd12910">
    <property type="entry name" value="SPRY_SSH4_like"/>
    <property type="match status" value="1"/>
</dbReference>
<dbReference type="GO" id="GO:0016020">
    <property type="term" value="C:membrane"/>
    <property type="evidence" value="ECO:0007669"/>
    <property type="project" value="UniProtKB-SubCell"/>
</dbReference>
<keyword evidence="8" id="KW-1185">Reference proteome</keyword>
<feature type="compositionally biased region" description="Low complexity" evidence="5">
    <location>
        <begin position="15"/>
        <end position="25"/>
    </location>
</feature>
<evidence type="ECO:0000259" key="6">
    <source>
        <dbReference type="Pfam" id="PF00622"/>
    </source>
</evidence>
<dbReference type="InterPro" id="IPR013320">
    <property type="entry name" value="ConA-like_dom_sf"/>
</dbReference>
<dbReference type="GeneID" id="70182632"/>
<evidence type="ECO:0000256" key="1">
    <source>
        <dbReference type="ARBA" id="ARBA00004370"/>
    </source>
</evidence>